<dbReference type="Proteomes" id="UP000468650">
    <property type="component" value="Unassembled WGS sequence"/>
</dbReference>
<dbReference type="Pfam" id="PF05241">
    <property type="entry name" value="EBP"/>
    <property type="match status" value="1"/>
</dbReference>
<comment type="caution">
    <text evidence="7">The sequence shown here is derived from an EMBL/GenBank/DDBJ whole genome shotgun (WGS) entry which is preliminary data.</text>
</comment>
<evidence type="ECO:0000259" key="6">
    <source>
        <dbReference type="PROSITE" id="PS51751"/>
    </source>
</evidence>
<dbReference type="PROSITE" id="PS51751">
    <property type="entry name" value="EXPERA"/>
    <property type="match status" value="1"/>
</dbReference>
<dbReference type="GO" id="GO:0016020">
    <property type="term" value="C:membrane"/>
    <property type="evidence" value="ECO:0007669"/>
    <property type="project" value="UniProtKB-SubCell"/>
</dbReference>
<name>A0A6N6RMR4_9FLAO</name>
<keyword evidence="8" id="KW-1185">Reference proteome</keyword>
<gene>
    <name evidence="7" type="ORF">F8C67_03690</name>
</gene>
<keyword evidence="4 5" id="KW-0472">Membrane</keyword>
<organism evidence="7 8">
    <name type="scientific">Phaeocystidibacter luteus</name>
    <dbReference type="NCBI Taxonomy" id="911197"/>
    <lineage>
        <taxon>Bacteria</taxon>
        <taxon>Pseudomonadati</taxon>
        <taxon>Bacteroidota</taxon>
        <taxon>Flavobacteriia</taxon>
        <taxon>Flavobacteriales</taxon>
        <taxon>Phaeocystidibacteraceae</taxon>
        <taxon>Phaeocystidibacter</taxon>
    </lineage>
</organism>
<sequence>MKRLPKPLRQRKGDWFFIIAFTFFTITSIVTDSVNGLNGQLDPESSYAVERFIYTNYAAKADPLLIVNPPQVRVSAWISAFIWLPLYIFFVLGFVKGWNSIRVPGLIYGGALTHGMITYMSEGMFGWWATEGWSQLPLVQQPDTMYYFFTNLPYLLVPFLMIIRMWKPNPFN</sequence>
<protein>
    <submittedName>
        <fullName evidence="7">DUF2781 domain-containing protein</fullName>
    </submittedName>
</protein>
<evidence type="ECO:0000256" key="3">
    <source>
        <dbReference type="ARBA" id="ARBA00022989"/>
    </source>
</evidence>
<evidence type="ECO:0000256" key="1">
    <source>
        <dbReference type="ARBA" id="ARBA00004141"/>
    </source>
</evidence>
<dbReference type="InterPro" id="IPR033118">
    <property type="entry name" value="EXPERA"/>
</dbReference>
<dbReference type="OrthoDB" id="1491937at2"/>
<feature type="domain" description="EXPERA" evidence="6">
    <location>
        <begin position="13"/>
        <end position="162"/>
    </location>
</feature>
<proteinExistence type="predicted"/>
<evidence type="ECO:0000313" key="7">
    <source>
        <dbReference type="EMBL" id="KAB2814863.1"/>
    </source>
</evidence>
<comment type="subcellular location">
    <subcellularLocation>
        <location evidence="1">Membrane</location>
        <topology evidence="1">Multi-pass membrane protein</topology>
    </subcellularLocation>
</comment>
<keyword evidence="3 5" id="KW-1133">Transmembrane helix</keyword>
<evidence type="ECO:0000256" key="2">
    <source>
        <dbReference type="ARBA" id="ARBA00022692"/>
    </source>
</evidence>
<dbReference type="EMBL" id="WBVO01000001">
    <property type="protein sequence ID" value="KAB2814863.1"/>
    <property type="molecule type" value="Genomic_DNA"/>
</dbReference>
<reference evidence="7 8" key="1">
    <citation type="submission" date="2019-09" db="EMBL/GenBank/DDBJ databases">
        <title>Genomes of family Cryomorphaceae.</title>
        <authorList>
            <person name="Bowman J.P."/>
        </authorList>
    </citation>
    <scope>NUCLEOTIDE SEQUENCE [LARGE SCALE GENOMIC DNA]</scope>
    <source>
        <strain evidence="7 8">LMG 25704</strain>
    </source>
</reference>
<dbReference type="RefSeq" id="WP_151666440.1">
    <property type="nucleotide sequence ID" value="NZ_WBVO01000001.1"/>
</dbReference>
<evidence type="ECO:0000256" key="5">
    <source>
        <dbReference type="SAM" id="Phobius"/>
    </source>
</evidence>
<dbReference type="AlphaFoldDB" id="A0A6N6RMR4"/>
<keyword evidence="2 5" id="KW-0812">Transmembrane</keyword>
<feature type="transmembrane region" description="Helical" evidence="5">
    <location>
        <begin position="12"/>
        <end position="31"/>
    </location>
</feature>
<accession>A0A6N6RMR4</accession>
<feature type="transmembrane region" description="Helical" evidence="5">
    <location>
        <begin position="106"/>
        <end position="125"/>
    </location>
</feature>
<evidence type="ECO:0000256" key="4">
    <source>
        <dbReference type="ARBA" id="ARBA00023136"/>
    </source>
</evidence>
<evidence type="ECO:0000313" key="8">
    <source>
        <dbReference type="Proteomes" id="UP000468650"/>
    </source>
</evidence>
<feature type="transmembrane region" description="Helical" evidence="5">
    <location>
        <begin position="145"/>
        <end position="166"/>
    </location>
</feature>
<feature type="transmembrane region" description="Helical" evidence="5">
    <location>
        <begin position="74"/>
        <end position="94"/>
    </location>
</feature>